<evidence type="ECO:0000313" key="3">
    <source>
        <dbReference type="Proteomes" id="UP001156873"/>
    </source>
</evidence>
<organism evidence="2 3">
    <name type="scientific">Luteimonas kalidii</name>
    <dbReference type="NCBI Taxonomy" id="3042025"/>
    <lineage>
        <taxon>Bacteria</taxon>
        <taxon>Pseudomonadati</taxon>
        <taxon>Pseudomonadota</taxon>
        <taxon>Gammaproteobacteria</taxon>
        <taxon>Lysobacterales</taxon>
        <taxon>Lysobacteraceae</taxon>
        <taxon>Luteimonas</taxon>
    </lineage>
</organism>
<evidence type="ECO:0008006" key="4">
    <source>
        <dbReference type="Google" id="ProtNLM"/>
    </source>
</evidence>
<dbReference type="RefSeq" id="WP_280576912.1">
    <property type="nucleotide sequence ID" value="NZ_JARXRO010000009.1"/>
</dbReference>
<dbReference type="EMBL" id="JARXRO010000009">
    <property type="protein sequence ID" value="MDH5832731.1"/>
    <property type="molecule type" value="Genomic_DNA"/>
</dbReference>
<protein>
    <recommendedName>
        <fullName evidence="4">Polymer-forming cytoskeletal protein</fullName>
    </recommendedName>
</protein>
<reference evidence="2 3" key="1">
    <citation type="submission" date="2023-04" db="EMBL/GenBank/DDBJ databases">
        <title>Luteimonas sp. M1R5S59.</title>
        <authorList>
            <person name="Sun J.-Q."/>
        </authorList>
    </citation>
    <scope>NUCLEOTIDE SEQUENCE [LARGE SCALE GENOMIC DNA]</scope>
    <source>
        <strain evidence="2 3">M1R5S59</strain>
    </source>
</reference>
<evidence type="ECO:0000256" key="1">
    <source>
        <dbReference type="SAM" id="SignalP"/>
    </source>
</evidence>
<accession>A0ABT6JRX6</accession>
<feature type="signal peptide" evidence="1">
    <location>
        <begin position="1"/>
        <end position="23"/>
    </location>
</feature>
<keyword evidence="3" id="KW-1185">Reference proteome</keyword>
<comment type="caution">
    <text evidence="2">The sequence shown here is derived from an EMBL/GenBank/DDBJ whole genome shotgun (WGS) entry which is preliminary data.</text>
</comment>
<gene>
    <name evidence="2" type="ORF">QFW81_02125</name>
</gene>
<evidence type="ECO:0000313" key="2">
    <source>
        <dbReference type="EMBL" id="MDH5832731.1"/>
    </source>
</evidence>
<keyword evidence="1" id="KW-0732">Signal</keyword>
<name>A0ABT6JRX6_9GAMM</name>
<proteinExistence type="predicted"/>
<dbReference type="Proteomes" id="UP001156873">
    <property type="component" value="Unassembled WGS sequence"/>
</dbReference>
<sequence>MQHPYIALSLACTLLLSAAPALAQQDISKVNGSIVAQAGRPYGDVDTVNGSVTIESGASVEDAETVNGSIRGGDDIAADSLSTVNGSIRIGERARIARSVETVNGSIFVDAGGGIGGDVRTVNGAIGLVDVDLTGGIETVSGDITVGVGSHVRGGITITKPTSNWFPVQLNKRKPRVIIGPDAVVEGPLKFEREVSLFVHESARTGPVTGATATPYSGARAPAE</sequence>
<feature type="chain" id="PRO_5047334474" description="Polymer-forming cytoskeletal protein" evidence="1">
    <location>
        <begin position="24"/>
        <end position="224"/>
    </location>
</feature>